<keyword evidence="9" id="KW-1185">Reference proteome</keyword>
<dbReference type="NCBIfam" id="TIGR01850">
    <property type="entry name" value="argC"/>
    <property type="match status" value="1"/>
</dbReference>
<evidence type="ECO:0000256" key="2">
    <source>
        <dbReference type="ARBA" id="ARBA00022605"/>
    </source>
</evidence>
<comment type="subcellular location">
    <subcellularLocation>
        <location evidence="5">Cytoplasm</location>
    </subcellularLocation>
</comment>
<dbReference type="PROSITE" id="PS01224">
    <property type="entry name" value="ARGC"/>
    <property type="match status" value="1"/>
</dbReference>
<evidence type="ECO:0000313" key="9">
    <source>
        <dbReference type="Proteomes" id="UP000257067"/>
    </source>
</evidence>
<dbReference type="SUPFAM" id="SSF55347">
    <property type="entry name" value="Glyceraldehyde-3-phosphate dehydrogenase-like, C-terminal domain"/>
    <property type="match status" value="1"/>
</dbReference>
<feature type="domain" description="Semialdehyde dehydrogenase NAD-binding" evidence="7">
    <location>
        <begin position="2"/>
        <end position="138"/>
    </location>
</feature>
<dbReference type="InterPro" id="IPR000534">
    <property type="entry name" value="Semialdehyde_DH_NAD-bd"/>
</dbReference>
<evidence type="ECO:0000256" key="1">
    <source>
        <dbReference type="ARBA" id="ARBA00022571"/>
    </source>
</evidence>
<dbReference type="GO" id="GO:0005737">
    <property type="term" value="C:cytoplasm"/>
    <property type="evidence" value="ECO:0007669"/>
    <property type="project" value="UniProtKB-SubCell"/>
</dbReference>
<feature type="active site" evidence="5 6">
    <location>
        <position position="146"/>
    </location>
</feature>
<dbReference type="GO" id="GO:0003942">
    <property type="term" value="F:N-acetyl-gamma-glutamyl-phosphate reductase activity"/>
    <property type="evidence" value="ECO:0007669"/>
    <property type="project" value="UniProtKB-UniRule"/>
</dbReference>
<comment type="catalytic activity">
    <reaction evidence="5">
        <text>N-acetyl-L-glutamate 5-semialdehyde + phosphate + NADP(+) = N-acetyl-L-glutamyl 5-phosphate + NADPH + H(+)</text>
        <dbReference type="Rhea" id="RHEA:21588"/>
        <dbReference type="ChEBI" id="CHEBI:15378"/>
        <dbReference type="ChEBI" id="CHEBI:29123"/>
        <dbReference type="ChEBI" id="CHEBI:43474"/>
        <dbReference type="ChEBI" id="CHEBI:57783"/>
        <dbReference type="ChEBI" id="CHEBI:57936"/>
        <dbReference type="ChEBI" id="CHEBI:58349"/>
        <dbReference type="EC" id="1.2.1.38"/>
    </reaction>
</comment>
<sequence>MPVGIIGAGGYTGLELIKILLSHPYFTLRYLGNTEGEMKVSELYPALRGVLDMEICASQASDVANVCDLVFLALPHKSAMEFAKELLALGVRVIDLSADYRLELNHYESNYCAHSDKENLSHAIYGLVEYQENLIAKASLVANPGCYPTATLLALLPFVKYIEGSVFVDAKSGVSGAGKKLSQTTHYCRINENMFAYSPLEHRHQIEIEEKVKHFANKQLQVNFIPHLCPFTRGMLVSVYARVQGDFDPLRVLRDAYKNASFIRVLESASEVKNVTGTNFCDLFAKRRGNDLFISSAIDNLLRGASSQAVCNANLMYSLPLECGIPKVAYVP</sequence>
<evidence type="ECO:0000256" key="3">
    <source>
        <dbReference type="ARBA" id="ARBA00022857"/>
    </source>
</evidence>
<dbReference type="Pfam" id="PF22698">
    <property type="entry name" value="Semialdhyde_dhC_1"/>
    <property type="match status" value="1"/>
</dbReference>
<keyword evidence="1 5" id="KW-0055">Arginine biosynthesis</keyword>
<dbReference type="Pfam" id="PF01118">
    <property type="entry name" value="Semialdhyde_dh"/>
    <property type="match status" value="1"/>
</dbReference>
<dbReference type="InterPro" id="IPR036291">
    <property type="entry name" value="NAD(P)-bd_dom_sf"/>
</dbReference>
<dbReference type="EC" id="1.2.1.38" evidence="5"/>
<dbReference type="Proteomes" id="UP000257067">
    <property type="component" value="Unassembled WGS sequence"/>
</dbReference>
<dbReference type="Gene3D" id="3.30.360.10">
    <property type="entry name" value="Dihydrodipicolinate Reductase, domain 2"/>
    <property type="match status" value="1"/>
</dbReference>
<evidence type="ECO:0000256" key="5">
    <source>
        <dbReference type="HAMAP-Rule" id="MF_00150"/>
    </source>
</evidence>
<dbReference type="CDD" id="cd17895">
    <property type="entry name" value="AGPR_1_N"/>
    <property type="match status" value="1"/>
</dbReference>
<comment type="function">
    <text evidence="5">Catalyzes the NADPH-dependent reduction of N-acetyl-5-glutamyl phosphate to yield N-acetyl-L-glutamate 5-semialdehyde.</text>
</comment>
<reference evidence="8 9" key="1">
    <citation type="submission" date="2018-04" db="EMBL/GenBank/DDBJ databases">
        <title>Novel Campyloabacter and Helicobacter Species and Strains.</title>
        <authorList>
            <person name="Mannion A.J."/>
            <person name="Shen Z."/>
            <person name="Fox J.G."/>
        </authorList>
    </citation>
    <scope>NUCLEOTIDE SEQUENCE [LARGE SCALE GENOMIC DNA]</scope>
    <source>
        <strain evidence="8 9">ATCC 700242</strain>
    </source>
</reference>
<gene>
    <name evidence="5" type="primary">argC</name>
    <name evidence="8" type="ORF">CQA62_04940</name>
</gene>
<dbReference type="UniPathway" id="UPA00068">
    <property type="reaction ID" value="UER00108"/>
</dbReference>
<comment type="pathway">
    <text evidence="5">Amino-acid biosynthesis; L-arginine biosynthesis; N(2)-acetyl-L-ornithine from L-glutamate: step 3/4.</text>
</comment>
<dbReference type="PANTHER" id="PTHR32338">
    <property type="entry name" value="N-ACETYL-GAMMA-GLUTAMYL-PHOSPHATE REDUCTASE, CHLOROPLASTIC-RELATED-RELATED"/>
    <property type="match status" value="1"/>
</dbReference>
<evidence type="ECO:0000256" key="6">
    <source>
        <dbReference type="PROSITE-ProRule" id="PRU10010"/>
    </source>
</evidence>
<evidence type="ECO:0000259" key="7">
    <source>
        <dbReference type="SMART" id="SM00859"/>
    </source>
</evidence>
<accession>A0A3D8IVE7</accession>
<dbReference type="Gene3D" id="3.40.50.720">
    <property type="entry name" value="NAD(P)-binding Rossmann-like Domain"/>
    <property type="match status" value="1"/>
</dbReference>
<dbReference type="EMBL" id="NXLU01000005">
    <property type="protein sequence ID" value="RDU68980.1"/>
    <property type="molecule type" value="Genomic_DNA"/>
</dbReference>
<proteinExistence type="inferred from homology"/>
<dbReference type="GO" id="GO:0006526">
    <property type="term" value="P:L-arginine biosynthetic process"/>
    <property type="evidence" value="ECO:0007669"/>
    <property type="project" value="UniProtKB-UniRule"/>
</dbReference>
<evidence type="ECO:0000313" key="8">
    <source>
        <dbReference type="EMBL" id="RDU68980.1"/>
    </source>
</evidence>
<dbReference type="AlphaFoldDB" id="A0A3D8IVE7"/>
<dbReference type="InterPro" id="IPR050085">
    <property type="entry name" value="AGPR"/>
</dbReference>
<organism evidence="8 9">
    <name type="scientific">Helicobacter cholecystus</name>
    <dbReference type="NCBI Taxonomy" id="45498"/>
    <lineage>
        <taxon>Bacteria</taxon>
        <taxon>Pseudomonadati</taxon>
        <taxon>Campylobacterota</taxon>
        <taxon>Epsilonproteobacteria</taxon>
        <taxon>Campylobacterales</taxon>
        <taxon>Helicobacteraceae</taxon>
        <taxon>Helicobacter</taxon>
    </lineage>
</organism>
<dbReference type="CDD" id="cd23934">
    <property type="entry name" value="AGPR_1_C"/>
    <property type="match status" value="1"/>
</dbReference>
<dbReference type="GO" id="GO:0070401">
    <property type="term" value="F:NADP+ binding"/>
    <property type="evidence" value="ECO:0007669"/>
    <property type="project" value="InterPro"/>
</dbReference>
<keyword evidence="4 5" id="KW-0560">Oxidoreductase</keyword>
<comment type="similarity">
    <text evidence="5">Belongs to the NAGSA dehydrogenase family. Type 1 subfamily.</text>
</comment>
<dbReference type="PANTHER" id="PTHR32338:SF10">
    <property type="entry name" value="N-ACETYL-GAMMA-GLUTAMYL-PHOSPHATE REDUCTASE, CHLOROPLASTIC-RELATED"/>
    <property type="match status" value="1"/>
</dbReference>
<dbReference type="InterPro" id="IPR000706">
    <property type="entry name" value="AGPR_type-1"/>
</dbReference>
<dbReference type="InterPro" id="IPR058924">
    <property type="entry name" value="AGPR_dimerisation_dom"/>
</dbReference>
<dbReference type="GO" id="GO:0051287">
    <property type="term" value="F:NAD binding"/>
    <property type="evidence" value="ECO:0007669"/>
    <property type="project" value="InterPro"/>
</dbReference>
<keyword evidence="5" id="KW-0963">Cytoplasm</keyword>
<keyword evidence="2 5" id="KW-0028">Amino-acid biosynthesis</keyword>
<comment type="caution">
    <text evidence="8">The sequence shown here is derived from an EMBL/GenBank/DDBJ whole genome shotgun (WGS) entry which is preliminary data.</text>
</comment>
<keyword evidence="3 5" id="KW-0521">NADP</keyword>
<evidence type="ECO:0000256" key="4">
    <source>
        <dbReference type="ARBA" id="ARBA00023002"/>
    </source>
</evidence>
<dbReference type="InterPro" id="IPR023013">
    <property type="entry name" value="AGPR_AS"/>
</dbReference>
<protein>
    <recommendedName>
        <fullName evidence="5">N-acetyl-gamma-glutamyl-phosphate reductase</fullName>
        <shortName evidence="5">AGPR</shortName>
        <ecNumber evidence="5">1.2.1.38</ecNumber>
    </recommendedName>
    <alternativeName>
        <fullName evidence="5">N-acetyl-glutamate semialdehyde dehydrogenase</fullName>
        <shortName evidence="5">NAGSA dehydrogenase</shortName>
    </alternativeName>
</protein>
<name>A0A3D8IVE7_9HELI</name>
<dbReference type="SMART" id="SM00859">
    <property type="entry name" value="Semialdhyde_dh"/>
    <property type="match status" value="1"/>
</dbReference>
<dbReference type="OrthoDB" id="9801289at2"/>
<dbReference type="SUPFAM" id="SSF51735">
    <property type="entry name" value="NAD(P)-binding Rossmann-fold domains"/>
    <property type="match status" value="1"/>
</dbReference>
<dbReference type="HAMAP" id="MF_00150">
    <property type="entry name" value="ArgC_type1"/>
    <property type="match status" value="1"/>
</dbReference>